<proteinExistence type="predicted"/>
<dbReference type="GO" id="GO:0003677">
    <property type="term" value="F:DNA binding"/>
    <property type="evidence" value="ECO:0007669"/>
    <property type="project" value="UniProtKB-KW"/>
</dbReference>
<keyword evidence="6" id="KW-1185">Reference proteome</keyword>
<accession>A0A846XGV8</accession>
<dbReference type="PANTHER" id="PTHR44846:SF17">
    <property type="entry name" value="GNTR-FAMILY TRANSCRIPTIONAL REGULATOR"/>
    <property type="match status" value="1"/>
</dbReference>
<keyword evidence="1" id="KW-0805">Transcription regulation</keyword>
<evidence type="ECO:0000259" key="4">
    <source>
        <dbReference type="PROSITE" id="PS50949"/>
    </source>
</evidence>
<dbReference type="CDD" id="cd07377">
    <property type="entry name" value="WHTH_GntR"/>
    <property type="match status" value="1"/>
</dbReference>
<dbReference type="InterPro" id="IPR000524">
    <property type="entry name" value="Tscrpt_reg_HTH_GntR"/>
</dbReference>
<protein>
    <submittedName>
        <fullName evidence="5">GntR family transcriptional regulator</fullName>
    </submittedName>
</protein>
<evidence type="ECO:0000256" key="3">
    <source>
        <dbReference type="ARBA" id="ARBA00023163"/>
    </source>
</evidence>
<evidence type="ECO:0000256" key="2">
    <source>
        <dbReference type="ARBA" id="ARBA00023125"/>
    </source>
</evidence>
<dbReference type="PANTHER" id="PTHR44846">
    <property type="entry name" value="MANNOSYL-D-GLYCERATE TRANSPORT/METABOLISM SYSTEM REPRESSOR MNGR-RELATED"/>
    <property type="match status" value="1"/>
</dbReference>
<dbReference type="GO" id="GO:0045892">
    <property type="term" value="P:negative regulation of DNA-templated transcription"/>
    <property type="evidence" value="ECO:0007669"/>
    <property type="project" value="TreeGrafter"/>
</dbReference>
<organism evidence="5 6">
    <name type="scientific">Nocardia speluncae</name>
    <dbReference type="NCBI Taxonomy" id="419477"/>
    <lineage>
        <taxon>Bacteria</taxon>
        <taxon>Bacillati</taxon>
        <taxon>Actinomycetota</taxon>
        <taxon>Actinomycetes</taxon>
        <taxon>Mycobacteriales</taxon>
        <taxon>Nocardiaceae</taxon>
        <taxon>Nocardia</taxon>
    </lineage>
</organism>
<reference evidence="5 6" key="1">
    <citation type="submission" date="2020-04" db="EMBL/GenBank/DDBJ databases">
        <title>MicrobeNet Type strains.</title>
        <authorList>
            <person name="Nicholson A.C."/>
        </authorList>
    </citation>
    <scope>NUCLEOTIDE SEQUENCE [LARGE SCALE GENOMIC DNA]</scope>
    <source>
        <strain evidence="5 6">DSM 45078</strain>
    </source>
</reference>
<dbReference type="Pfam" id="PF00392">
    <property type="entry name" value="GntR"/>
    <property type="match status" value="1"/>
</dbReference>
<dbReference type="PROSITE" id="PS50949">
    <property type="entry name" value="HTH_GNTR"/>
    <property type="match status" value="1"/>
</dbReference>
<evidence type="ECO:0000313" key="5">
    <source>
        <dbReference type="EMBL" id="NKY33940.1"/>
    </source>
</evidence>
<dbReference type="GO" id="GO:0003700">
    <property type="term" value="F:DNA-binding transcription factor activity"/>
    <property type="evidence" value="ECO:0007669"/>
    <property type="project" value="InterPro"/>
</dbReference>
<dbReference type="AlphaFoldDB" id="A0A846XGV8"/>
<dbReference type="SUPFAM" id="SSF64288">
    <property type="entry name" value="Chorismate lyase-like"/>
    <property type="match status" value="1"/>
</dbReference>
<dbReference type="SUPFAM" id="SSF46785">
    <property type="entry name" value="Winged helix' DNA-binding domain"/>
    <property type="match status" value="1"/>
</dbReference>
<dbReference type="InterPro" id="IPR036388">
    <property type="entry name" value="WH-like_DNA-bd_sf"/>
</dbReference>
<dbReference type="Gene3D" id="1.10.10.10">
    <property type="entry name" value="Winged helix-like DNA-binding domain superfamily/Winged helix DNA-binding domain"/>
    <property type="match status" value="1"/>
</dbReference>
<evidence type="ECO:0000313" key="6">
    <source>
        <dbReference type="Proteomes" id="UP000565715"/>
    </source>
</evidence>
<keyword evidence="3" id="KW-0804">Transcription</keyword>
<name>A0A846XGV8_9NOCA</name>
<feature type="domain" description="HTH gntR-type" evidence="4">
    <location>
        <begin position="3"/>
        <end position="71"/>
    </location>
</feature>
<dbReference type="Gene3D" id="3.40.1410.10">
    <property type="entry name" value="Chorismate lyase-like"/>
    <property type="match status" value="1"/>
</dbReference>
<sequence length="226" mass="25236">MTEPAYVRIAGEIARDIRSGALPARTQLPSYAELAKQHNVSEIVIRRVRDLLLSQGLVYAIERRGLFVAARPTLVRISPERQMEDPEVTFGNEAAGGDDEVRIERESTIKQADEELADIFGISPGDDIEHITVSASEYGKPTSISDSYQLPGTNVAEAEQLEEILADRPPSPTHAVWLEVSSGELVKNVRQRFLKNDGRVLMVSDVSYPKDRYDSFVFRMNLEPQP</sequence>
<keyword evidence="2" id="KW-0238">DNA-binding</keyword>
<dbReference type="SMART" id="SM00345">
    <property type="entry name" value="HTH_GNTR"/>
    <property type="match status" value="1"/>
</dbReference>
<dbReference type="InterPro" id="IPR050679">
    <property type="entry name" value="Bact_HTH_transcr_reg"/>
</dbReference>
<dbReference type="InterPro" id="IPR028978">
    <property type="entry name" value="Chorismate_lyase_/UTRA_dom_sf"/>
</dbReference>
<gene>
    <name evidence="5" type="ORF">HGA13_12760</name>
</gene>
<dbReference type="InterPro" id="IPR036390">
    <property type="entry name" value="WH_DNA-bd_sf"/>
</dbReference>
<dbReference type="Proteomes" id="UP000565715">
    <property type="component" value="Unassembled WGS sequence"/>
</dbReference>
<evidence type="ECO:0000256" key="1">
    <source>
        <dbReference type="ARBA" id="ARBA00023015"/>
    </source>
</evidence>
<dbReference type="EMBL" id="JAAXOO010000003">
    <property type="protein sequence ID" value="NKY33940.1"/>
    <property type="molecule type" value="Genomic_DNA"/>
</dbReference>
<comment type="caution">
    <text evidence="5">The sequence shown here is derived from an EMBL/GenBank/DDBJ whole genome shotgun (WGS) entry which is preliminary data.</text>
</comment>
<dbReference type="RefSeq" id="WP_068048919.1">
    <property type="nucleotide sequence ID" value="NZ_JAAXOO010000003.1"/>
</dbReference>